<name>A0A2P7B586_9HYPH</name>
<dbReference type="Pfam" id="PF06169">
    <property type="entry name" value="DUF982"/>
    <property type="match status" value="1"/>
</dbReference>
<organism evidence="1 2">
    <name type="scientific">Phyllobacterium sophorae</name>
    <dbReference type="NCBI Taxonomy" id="1520277"/>
    <lineage>
        <taxon>Bacteria</taxon>
        <taxon>Pseudomonadati</taxon>
        <taxon>Pseudomonadota</taxon>
        <taxon>Alphaproteobacteria</taxon>
        <taxon>Hyphomicrobiales</taxon>
        <taxon>Phyllobacteriaceae</taxon>
        <taxon>Phyllobacterium</taxon>
    </lineage>
</organism>
<dbReference type="EMBL" id="PGGM01000012">
    <property type="protein sequence ID" value="PSH61609.1"/>
    <property type="molecule type" value="Genomic_DNA"/>
</dbReference>
<proteinExistence type="predicted"/>
<keyword evidence="2" id="KW-1185">Reference proteome</keyword>
<reference evidence="2" key="1">
    <citation type="submission" date="2017-11" db="EMBL/GenBank/DDBJ databases">
        <authorList>
            <person name="Kuznetsova I."/>
            <person name="Sazanova A."/>
            <person name="Chirak E."/>
            <person name="Safronova V."/>
            <person name="Willems A."/>
        </authorList>
    </citation>
    <scope>NUCLEOTIDE SEQUENCE [LARGE SCALE GENOMIC DNA]</scope>
    <source>
        <strain evidence="2">CCBAU 03422</strain>
    </source>
</reference>
<evidence type="ECO:0000313" key="2">
    <source>
        <dbReference type="Proteomes" id="UP000241764"/>
    </source>
</evidence>
<evidence type="ECO:0000313" key="1">
    <source>
        <dbReference type="EMBL" id="PSH61609.1"/>
    </source>
</evidence>
<gene>
    <name evidence="1" type="ORF">CU103_22645</name>
</gene>
<sequence length="58" mass="6368">MLGGGSGRMARHVLAKKLIEARQACRDALAGRITCTKARSAFIEAAREADIYIDHKRL</sequence>
<evidence type="ECO:0008006" key="3">
    <source>
        <dbReference type="Google" id="ProtNLM"/>
    </source>
</evidence>
<protein>
    <recommendedName>
        <fullName evidence="3">DUF982 domain-containing protein</fullName>
    </recommendedName>
</protein>
<dbReference type="AlphaFoldDB" id="A0A2P7B586"/>
<dbReference type="Proteomes" id="UP000241764">
    <property type="component" value="Unassembled WGS sequence"/>
</dbReference>
<accession>A0A2P7B586</accession>
<dbReference type="Gene3D" id="6.10.250.730">
    <property type="match status" value="1"/>
</dbReference>
<dbReference type="InterPro" id="IPR010385">
    <property type="entry name" value="DUF982"/>
</dbReference>
<comment type="caution">
    <text evidence="1">The sequence shown here is derived from an EMBL/GenBank/DDBJ whole genome shotgun (WGS) entry which is preliminary data.</text>
</comment>